<reference evidence="2 4" key="2">
    <citation type="journal article" date="2014" name="BMC Genomics">
        <title>An improved genome release (version Mt4.0) for the model legume Medicago truncatula.</title>
        <authorList>
            <person name="Tang H."/>
            <person name="Krishnakumar V."/>
            <person name="Bidwell S."/>
            <person name="Rosen B."/>
            <person name="Chan A."/>
            <person name="Zhou S."/>
            <person name="Gentzbittel L."/>
            <person name="Childs K.L."/>
            <person name="Yandell M."/>
            <person name="Gundlach H."/>
            <person name="Mayer K.F."/>
            <person name="Schwartz D.C."/>
            <person name="Town C.D."/>
        </authorList>
    </citation>
    <scope>GENOME REANNOTATION</scope>
    <source>
        <strain evidence="3 4">cv. Jemalong A17</strain>
    </source>
</reference>
<evidence type="ECO:0000313" key="2">
    <source>
        <dbReference type="EMBL" id="AES66432.2"/>
    </source>
</evidence>
<dbReference type="Proteomes" id="UP000002051">
    <property type="component" value="Chromosome 2"/>
</dbReference>
<organism evidence="2 4">
    <name type="scientific">Medicago truncatula</name>
    <name type="common">Barrel medic</name>
    <name type="synonym">Medicago tribuloides</name>
    <dbReference type="NCBI Taxonomy" id="3880"/>
    <lineage>
        <taxon>Eukaryota</taxon>
        <taxon>Viridiplantae</taxon>
        <taxon>Streptophyta</taxon>
        <taxon>Embryophyta</taxon>
        <taxon>Tracheophyta</taxon>
        <taxon>Spermatophyta</taxon>
        <taxon>Magnoliopsida</taxon>
        <taxon>eudicotyledons</taxon>
        <taxon>Gunneridae</taxon>
        <taxon>Pentapetalae</taxon>
        <taxon>rosids</taxon>
        <taxon>fabids</taxon>
        <taxon>Fabales</taxon>
        <taxon>Fabaceae</taxon>
        <taxon>Papilionoideae</taxon>
        <taxon>50 kb inversion clade</taxon>
        <taxon>NPAAA clade</taxon>
        <taxon>Hologalegina</taxon>
        <taxon>IRL clade</taxon>
        <taxon>Trifolieae</taxon>
        <taxon>Medicago</taxon>
    </lineage>
</organism>
<sequence length="171" mass="19379">MMCQITFPETTNLSPPSKKAVTKGTPKRKRTTLKASSTDRIPSRWETIDSQNPDSQPSQPKMSLRKRKDAHLGTYSRSQASSSTSKPFRNTPYISQIPSIMRPFVEEIVNVKGNDVKKRARFFVNPTDKLDELKAKLDDFFIHIGSNHRTCDVIVNVPGGVYLGEDNDEYF</sequence>
<dbReference type="EMBL" id="CM001218">
    <property type="protein sequence ID" value="AES66432.2"/>
    <property type="molecule type" value="Genomic_DNA"/>
</dbReference>
<feature type="compositionally biased region" description="Low complexity" evidence="1">
    <location>
        <begin position="76"/>
        <end position="85"/>
    </location>
</feature>
<evidence type="ECO:0000256" key="1">
    <source>
        <dbReference type="SAM" id="MobiDB-lite"/>
    </source>
</evidence>
<evidence type="ECO:0000313" key="3">
    <source>
        <dbReference type="EnsemblPlants" id="AES66432"/>
    </source>
</evidence>
<keyword evidence="4" id="KW-1185">Reference proteome</keyword>
<dbReference type="HOGENOM" id="CLU_115142_0_0_1"/>
<feature type="compositionally biased region" description="Polar residues" evidence="1">
    <location>
        <begin position="48"/>
        <end position="61"/>
    </location>
</feature>
<protein>
    <submittedName>
        <fullName evidence="2 3">Uncharacterized protein</fullName>
    </submittedName>
</protein>
<reference evidence="2 4" key="1">
    <citation type="journal article" date="2011" name="Nature">
        <title>The Medicago genome provides insight into the evolution of rhizobial symbioses.</title>
        <authorList>
            <person name="Young N.D."/>
            <person name="Debelle F."/>
            <person name="Oldroyd G.E."/>
            <person name="Geurts R."/>
            <person name="Cannon S.B."/>
            <person name="Udvardi M.K."/>
            <person name="Benedito V.A."/>
            <person name="Mayer K.F."/>
            <person name="Gouzy J."/>
            <person name="Schoof H."/>
            <person name="Van de Peer Y."/>
            <person name="Proost S."/>
            <person name="Cook D.R."/>
            <person name="Meyers B.C."/>
            <person name="Spannagl M."/>
            <person name="Cheung F."/>
            <person name="De Mita S."/>
            <person name="Krishnakumar V."/>
            <person name="Gundlach H."/>
            <person name="Zhou S."/>
            <person name="Mudge J."/>
            <person name="Bharti A.K."/>
            <person name="Murray J.D."/>
            <person name="Naoumkina M.A."/>
            <person name="Rosen B."/>
            <person name="Silverstein K.A."/>
            <person name="Tang H."/>
            <person name="Rombauts S."/>
            <person name="Zhao P.X."/>
            <person name="Zhou P."/>
            <person name="Barbe V."/>
            <person name="Bardou P."/>
            <person name="Bechner M."/>
            <person name="Bellec A."/>
            <person name="Berger A."/>
            <person name="Berges H."/>
            <person name="Bidwell S."/>
            <person name="Bisseling T."/>
            <person name="Choisne N."/>
            <person name="Couloux A."/>
            <person name="Denny R."/>
            <person name="Deshpande S."/>
            <person name="Dai X."/>
            <person name="Doyle J.J."/>
            <person name="Dudez A.M."/>
            <person name="Farmer A.D."/>
            <person name="Fouteau S."/>
            <person name="Franken C."/>
            <person name="Gibelin C."/>
            <person name="Gish J."/>
            <person name="Goldstein S."/>
            <person name="Gonzalez A.J."/>
            <person name="Green P.J."/>
            <person name="Hallab A."/>
            <person name="Hartog M."/>
            <person name="Hua A."/>
            <person name="Humphray S.J."/>
            <person name="Jeong D.H."/>
            <person name="Jing Y."/>
            <person name="Jocker A."/>
            <person name="Kenton S.M."/>
            <person name="Kim D.J."/>
            <person name="Klee K."/>
            <person name="Lai H."/>
            <person name="Lang C."/>
            <person name="Lin S."/>
            <person name="Macmil S.L."/>
            <person name="Magdelenat G."/>
            <person name="Matthews L."/>
            <person name="McCorrison J."/>
            <person name="Monaghan E.L."/>
            <person name="Mun J.H."/>
            <person name="Najar F.Z."/>
            <person name="Nicholson C."/>
            <person name="Noirot C."/>
            <person name="O'Bleness M."/>
            <person name="Paule C.R."/>
            <person name="Poulain J."/>
            <person name="Prion F."/>
            <person name="Qin B."/>
            <person name="Qu C."/>
            <person name="Retzel E.F."/>
            <person name="Riddle C."/>
            <person name="Sallet E."/>
            <person name="Samain S."/>
            <person name="Samson N."/>
            <person name="Sanders I."/>
            <person name="Saurat O."/>
            <person name="Scarpelli C."/>
            <person name="Schiex T."/>
            <person name="Segurens B."/>
            <person name="Severin A.J."/>
            <person name="Sherrier D.J."/>
            <person name="Shi R."/>
            <person name="Sims S."/>
            <person name="Singer S.R."/>
            <person name="Sinharoy S."/>
            <person name="Sterck L."/>
            <person name="Viollet A."/>
            <person name="Wang B.B."/>
            <person name="Wang K."/>
            <person name="Wang M."/>
            <person name="Wang X."/>
            <person name="Warfsmann J."/>
            <person name="Weissenbach J."/>
            <person name="White D.D."/>
            <person name="White J.D."/>
            <person name="Wiley G.B."/>
            <person name="Wincker P."/>
            <person name="Xing Y."/>
            <person name="Yang L."/>
            <person name="Yao Z."/>
            <person name="Ying F."/>
            <person name="Zhai J."/>
            <person name="Zhou L."/>
            <person name="Zuber A."/>
            <person name="Denarie J."/>
            <person name="Dixon R.A."/>
            <person name="May G.D."/>
            <person name="Schwartz D.C."/>
            <person name="Rogers J."/>
            <person name="Quetier F."/>
            <person name="Town C.D."/>
            <person name="Roe B.A."/>
        </authorList>
    </citation>
    <scope>NUCLEOTIDE SEQUENCE [LARGE SCALE GENOMIC DNA]</scope>
    <source>
        <strain evidence="2">A17</strain>
        <strain evidence="3 4">cv. Jemalong A17</strain>
    </source>
</reference>
<accession>A0A0C3V4Z2</accession>
<accession>G7IH28</accession>
<evidence type="ECO:0000313" key="4">
    <source>
        <dbReference type="Proteomes" id="UP000002051"/>
    </source>
</evidence>
<reference evidence="3" key="3">
    <citation type="submission" date="2015-04" db="UniProtKB">
        <authorList>
            <consortium name="EnsemblPlants"/>
        </authorList>
    </citation>
    <scope>IDENTIFICATION</scope>
    <source>
        <strain evidence="3">cv. Jemalong A17</strain>
    </source>
</reference>
<feature type="region of interest" description="Disordered" evidence="1">
    <location>
        <begin position="1"/>
        <end position="91"/>
    </location>
</feature>
<dbReference type="PaxDb" id="3880-AES66432"/>
<gene>
    <name evidence="2" type="ordered locus">MTR_2g069260</name>
</gene>
<name>G7IH28_MEDTR</name>
<dbReference type="EnsemblPlants" id="AES66432">
    <property type="protein sequence ID" value="AES66432"/>
    <property type="gene ID" value="MTR_2g069260"/>
</dbReference>
<dbReference type="AlphaFoldDB" id="G7IH28"/>
<proteinExistence type="predicted"/>